<evidence type="ECO:0000256" key="4">
    <source>
        <dbReference type="ARBA" id="ARBA00023242"/>
    </source>
</evidence>
<protein>
    <submittedName>
        <fullName evidence="7">Basic helix-loop-helix transcription factor</fullName>
    </submittedName>
</protein>
<dbReference type="PROSITE" id="PS50888">
    <property type="entry name" value="BHLH"/>
    <property type="match status" value="1"/>
</dbReference>
<keyword evidence="5" id="KW-0175">Coiled coil</keyword>
<dbReference type="Proteomes" id="UP001454036">
    <property type="component" value="Unassembled WGS sequence"/>
</dbReference>
<evidence type="ECO:0000256" key="5">
    <source>
        <dbReference type="SAM" id="Coils"/>
    </source>
</evidence>
<gene>
    <name evidence="7" type="ORF">LIER_43265</name>
</gene>
<dbReference type="PANTHER" id="PTHR45959">
    <property type="entry name" value="BHLH TRANSCRIPTION FACTOR"/>
    <property type="match status" value="1"/>
</dbReference>
<dbReference type="GO" id="GO:0046983">
    <property type="term" value="F:protein dimerization activity"/>
    <property type="evidence" value="ECO:0007669"/>
    <property type="project" value="InterPro"/>
</dbReference>
<evidence type="ECO:0000313" key="7">
    <source>
        <dbReference type="EMBL" id="GAA0154184.1"/>
    </source>
</evidence>
<dbReference type="PANTHER" id="PTHR45959:SF2">
    <property type="entry name" value="BHLH TRANSCRIPTION FACTOR"/>
    <property type="match status" value="1"/>
</dbReference>
<dbReference type="Pfam" id="PF00010">
    <property type="entry name" value="HLH"/>
    <property type="match status" value="1"/>
</dbReference>
<evidence type="ECO:0000256" key="2">
    <source>
        <dbReference type="ARBA" id="ARBA00023015"/>
    </source>
</evidence>
<comment type="caution">
    <text evidence="7">The sequence shown here is derived from an EMBL/GenBank/DDBJ whole genome shotgun (WGS) entry which is preliminary data.</text>
</comment>
<dbReference type="InterPro" id="IPR011598">
    <property type="entry name" value="bHLH_dom"/>
</dbReference>
<evidence type="ECO:0000313" key="8">
    <source>
        <dbReference type="Proteomes" id="UP001454036"/>
    </source>
</evidence>
<sequence length="361" mass="41236">MDISNFRNLVDSGIEDPSFLHQWSMGSFDELSGFGDEIFESFQETKQQLEFNNKRSCEELTGINVDDRLVKQMRTNSFSSCETVATSPDQLHQLPSLHNYFNSNNNQVGGIIVKPKEEIIIMPSNNNNTSFISFPNDHHHHHVVSQAGSYGNYQNNNNYDFKINQGAKRVRQPTASRLPQPQDHILAERRRREKLSQRFIALSALVPGLKKMDKASVLGEAVKYLKQLQEKVKTLEEKTRKKSIESVVVVKGHELYSDGNNSSSCENYPPRFSEIEDSLPEIEVRFSDKDVLIRLHCERKQGVVEKVVSEIEKLHLFIMNSTSMSFCSANDITIIARMNADFSMTMKDFMKNLSAALKTFM</sequence>
<keyword evidence="4" id="KW-0539">Nucleus</keyword>
<dbReference type="AlphaFoldDB" id="A0AAV3PR28"/>
<dbReference type="EMBL" id="BAABME010033842">
    <property type="protein sequence ID" value="GAA0154184.1"/>
    <property type="molecule type" value="Genomic_DNA"/>
</dbReference>
<feature type="domain" description="BHLH" evidence="6">
    <location>
        <begin position="179"/>
        <end position="228"/>
    </location>
</feature>
<name>A0AAV3PR28_LITER</name>
<evidence type="ECO:0000259" key="6">
    <source>
        <dbReference type="PROSITE" id="PS50888"/>
    </source>
</evidence>
<feature type="coiled-coil region" evidence="5">
    <location>
        <begin position="218"/>
        <end position="245"/>
    </location>
</feature>
<proteinExistence type="predicted"/>
<reference evidence="7 8" key="1">
    <citation type="submission" date="2024-01" db="EMBL/GenBank/DDBJ databases">
        <title>The complete chloroplast genome sequence of Lithospermum erythrorhizon: insights into the phylogenetic relationship among Boraginaceae species and the maternal lineages of purple gromwells.</title>
        <authorList>
            <person name="Okada T."/>
            <person name="Watanabe K."/>
        </authorList>
    </citation>
    <scope>NUCLEOTIDE SEQUENCE [LARGE SCALE GENOMIC DNA]</scope>
</reference>
<dbReference type="InterPro" id="IPR036638">
    <property type="entry name" value="HLH_DNA-bd_sf"/>
</dbReference>
<keyword evidence="3" id="KW-0804">Transcription</keyword>
<keyword evidence="8" id="KW-1185">Reference proteome</keyword>
<accession>A0AAV3PR28</accession>
<evidence type="ECO:0000256" key="3">
    <source>
        <dbReference type="ARBA" id="ARBA00023163"/>
    </source>
</evidence>
<dbReference type="SUPFAM" id="SSF47459">
    <property type="entry name" value="HLH, helix-loop-helix DNA-binding domain"/>
    <property type="match status" value="1"/>
</dbReference>
<organism evidence="7 8">
    <name type="scientific">Lithospermum erythrorhizon</name>
    <name type="common">Purple gromwell</name>
    <name type="synonym">Lithospermum officinale var. erythrorhizon</name>
    <dbReference type="NCBI Taxonomy" id="34254"/>
    <lineage>
        <taxon>Eukaryota</taxon>
        <taxon>Viridiplantae</taxon>
        <taxon>Streptophyta</taxon>
        <taxon>Embryophyta</taxon>
        <taxon>Tracheophyta</taxon>
        <taxon>Spermatophyta</taxon>
        <taxon>Magnoliopsida</taxon>
        <taxon>eudicotyledons</taxon>
        <taxon>Gunneridae</taxon>
        <taxon>Pentapetalae</taxon>
        <taxon>asterids</taxon>
        <taxon>lamiids</taxon>
        <taxon>Boraginales</taxon>
        <taxon>Boraginaceae</taxon>
        <taxon>Boraginoideae</taxon>
        <taxon>Lithospermeae</taxon>
        <taxon>Lithospermum</taxon>
    </lineage>
</organism>
<keyword evidence="2" id="KW-0805">Transcription regulation</keyword>
<dbReference type="CDD" id="cd11452">
    <property type="entry name" value="bHLH_AtNAI1_like"/>
    <property type="match status" value="1"/>
</dbReference>
<dbReference type="InterPro" id="IPR052610">
    <property type="entry name" value="bHLH_transcription_regulator"/>
</dbReference>
<dbReference type="GO" id="GO:0005634">
    <property type="term" value="C:nucleus"/>
    <property type="evidence" value="ECO:0007669"/>
    <property type="project" value="UniProtKB-SubCell"/>
</dbReference>
<dbReference type="SMART" id="SM00353">
    <property type="entry name" value="HLH"/>
    <property type="match status" value="1"/>
</dbReference>
<comment type="subcellular location">
    <subcellularLocation>
        <location evidence="1">Nucleus</location>
    </subcellularLocation>
</comment>
<dbReference type="Gene3D" id="4.10.280.10">
    <property type="entry name" value="Helix-loop-helix DNA-binding domain"/>
    <property type="match status" value="1"/>
</dbReference>
<evidence type="ECO:0000256" key="1">
    <source>
        <dbReference type="ARBA" id="ARBA00004123"/>
    </source>
</evidence>